<dbReference type="AlphaFoldDB" id="A0A176WE31"/>
<accession>A0A176WE31</accession>
<keyword evidence="1" id="KW-0175">Coiled coil</keyword>
<protein>
    <submittedName>
        <fullName evidence="3">Uncharacterized protein</fullName>
    </submittedName>
</protein>
<feature type="coiled-coil region" evidence="1">
    <location>
        <begin position="49"/>
        <end position="83"/>
    </location>
</feature>
<gene>
    <name evidence="3" type="ORF">AXG93_977s1090</name>
</gene>
<dbReference type="Proteomes" id="UP000077202">
    <property type="component" value="Unassembled WGS sequence"/>
</dbReference>
<organism evidence="3 4">
    <name type="scientific">Marchantia polymorpha subsp. ruderalis</name>
    <dbReference type="NCBI Taxonomy" id="1480154"/>
    <lineage>
        <taxon>Eukaryota</taxon>
        <taxon>Viridiplantae</taxon>
        <taxon>Streptophyta</taxon>
        <taxon>Embryophyta</taxon>
        <taxon>Marchantiophyta</taxon>
        <taxon>Marchantiopsida</taxon>
        <taxon>Marchantiidae</taxon>
        <taxon>Marchantiales</taxon>
        <taxon>Marchantiaceae</taxon>
        <taxon>Marchantia</taxon>
    </lineage>
</organism>
<feature type="coiled-coil region" evidence="1">
    <location>
        <begin position="151"/>
        <end position="266"/>
    </location>
</feature>
<reference evidence="3" key="1">
    <citation type="submission" date="2016-03" db="EMBL/GenBank/DDBJ databases">
        <title>Mechanisms controlling the formation of the plant cell surface in tip-growing cells are functionally conserved among land plants.</title>
        <authorList>
            <person name="Honkanen S."/>
            <person name="Jones V.A."/>
            <person name="Morieri G."/>
            <person name="Champion C."/>
            <person name="Hetherington A.J."/>
            <person name="Kelly S."/>
            <person name="Saint-Marcoux D."/>
            <person name="Proust H."/>
            <person name="Prescott H."/>
            <person name="Dolan L."/>
        </authorList>
    </citation>
    <scope>NUCLEOTIDE SEQUENCE [LARGE SCALE GENOMIC DNA]</scope>
    <source>
        <tissue evidence="3">Whole gametophyte</tissue>
    </source>
</reference>
<proteinExistence type="predicted"/>
<evidence type="ECO:0000256" key="1">
    <source>
        <dbReference type="SAM" id="Coils"/>
    </source>
</evidence>
<dbReference type="EMBL" id="LVLJ01001301">
    <property type="protein sequence ID" value="OAE30525.1"/>
    <property type="molecule type" value="Genomic_DNA"/>
</dbReference>
<keyword evidence="4" id="KW-1185">Reference proteome</keyword>
<sequence>MEVEKQQVDLQESWPLGQEDRRHKGDTFRAAAFEQLDVWAERTGSDIEVNKLRGELAKANGERDALKNELVLAEQRTANIREKLSLAVKNGKDVVQQRDSLKQSYSKHISEMQLKVNLAEAEADSSRKVVDVTSTELEKCHKTVHALGAQVKSVTKEKDDLLEQLERSKTKHMNDVKEDANEKTQLESGIDYLKNVIASQKEDMESLMRKFEELNDLYNSLSDRSMKDATETTSLRYDTNFLHKHIAELKLSMEIEAAARQKLEADSDAVVACIQEVTQGGYSCH</sequence>
<evidence type="ECO:0000313" key="3">
    <source>
        <dbReference type="EMBL" id="OAE30525.1"/>
    </source>
</evidence>
<evidence type="ECO:0000256" key="2">
    <source>
        <dbReference type="SAM" id="MobiDB-lite"/>
    </source>
</evidence>
<name>A0A176WE31_MARPO</name>
<evidence type="ECO:0000313" key="4">
    <source>
        <dbReference type="Proteomes" id="UP000077202"/>
    </source>
</evidence>
<feature type="region of interest" description="Disordered" evidence="2">
    <location>
        <begin position="1"/>
        <end position="22"/>
    </location>
</feature>
<comment type="caution">
    <text evidence="3">The sequence shown here is derived from an EMBL/GenBank/DDBJ whole genome shotgun (WGS) entry which is preliminary data.</text>
</comment>